<name>W7BH36_9LIST</name>
<accession>W7BH36</accession>
<dbReference type="STRING" id="1265819.PGRAN_13001"/>
<keyword evidence="2" id="KW-1185">Reference proteome</keyword>
<reference evidence="1 2" key="1">
    <citation type="journal article" date="2014" name="Int. J. Syst. Evol. Microbiol.">
        <title>Listeria floridensis sp. nov., Listeria aquatica sp. nov., Listeria cornellensis sp. nov., Listeria riparia sp. nov. and Listeria grandensis sp. nov., from agricultural and natural environments.</title>
        <authorList>
            <person name="den Bakker H.C."/>
            <person name="Warchocki S."/>
            <person name="Wright E.M."/>
            <person name="Allred A.F."/>
            <person name="Ahlstrom C."/>
            <person name="Manuel C.S."/>
            <person name="Stasiewicz M.J."/>
            <person name="Burrell A."/>
            <person name="Roof S."/>
            <person name="Strawn L."/>
            <person name="Fortes E.D."/>
            <person name="Nightingale K.K."/>
            <person name="Kephart D."/>
            <person name="Wiedmann M."/>
        </authorList>
    </citation>
    <scope>NUCLEOTIDE SEQUENCE [LARGE SCALE GENOMIC DNA]</scope>
    <source>
        <strain evidence="2">FSL F6-971</strain>
    </source>
</reference>
<evidence type="ECO:0000313" key="2">
    <source>
        <dbReference type="Proteomes" id="UP000019253"/>
    </source>
</evidence>
<dbReference type="Proteomes" id="UP000019253">
    <property type="component" value="Unassembled WGS sequence"/>
</dbReference>
<evidence type="ECO:0008006" key="3">
    <source>
        <dbReference type="Google" id="ProtNLM"/>
    </source>
</evidence>
<dbReference type="InterPro" id="IPR009229">
    <property type="entry name" value="AgrD"/>
</dbReference>
<evidence type="ECO:0000313" key="1">
    <source>
        <dbReference type="EMBL" id="EUJ22546.1"/>
    </source>
</evidence>
<dbReference type="EMBL" id="AODD01000022">
    <property type="protein sequence ID" value="EUJ22546.1"/>
    <property type="molecule type" value="Genomic_DNA"/>
</dbReference>
<organism evidence="1 2">
    <name type="scientific">Listeria grandensis FSL F6-0971</name>
    <dbReference type="NCBI Taxonomy" id="1265819"/>
    <lineage>
        <taxon>Bacteria</taxon>
        <taxon>Bacillati</taxon>
        <taxon>Bacillota</taxon>
        <taxon>Bacilli</taxon>
        <taxon>Bacillales</taxon>
        <taxon>Listeriaceae</taxon>
        <taxon>Listeria</taxon>
    </lineage>
</organism>
<dbReference type="RefSeq" id="WP_077914679.1">
    <property type="nucleotide sequence ID" value="NZ_AODD01000022.1"/>
</dbReference>
<sequence>MKMYNEKNNKNRMNFRDVIEEAAVNLARKSVNKCCVGFVYEPKLPTSLLARKK</sequence>
<proteinExistence type="predicted"/>
<dbReference type="AlphaFoldDB" id="W7BH36"/>
<protein>
    <recommendedName>
        <fullName evidence="3">Cyclic lactone autoinducer peptide</fullName>
    </recommendedName>
</protein>
<comment type="caution">
    <text evidence="1">The sequence shown here is derived from an EMBL/GenBank/DDBJ whole genome shotgun (WGS) entry which is preliminary data.</text>
</comment>
<gene>
    <name evidence="1" type="ORF">PGRAN_13001</name>
</gene>
<dbReference type="OrthoDB" id="2057630at2"/>
<dbReference type="NCBIfam" id="TIGR04223">
    <property type="entry name" value="quorum_AgrD"/>
    <property type="match status" value="1"/>
</dbReference>